<accession>A0A2M9Y735</accession>
<dbReference type="OrthoDB" id="331675at2"/>
<evidence type="ECO:0000313" key="1">
    <source>
        <dbReference type="EMBL" id="TGK97195.1"/>
    </source>
</evidence>
<evidence type="ECO:0000313" key="2">
    <source>
        <dbReference type="Proteomes" id="UP000297891"/>
    </source>
</evidence>
<evidence type="ECO:0008006" key="3">
    <source>
        <dbReference type="Google" id="ProtNLM"/>
    </source>
</evidence>
<reference evidence="1" key="1">
    <citation type="journal article" date="2019" name="PLoS Negl. Trop. Dis.">
        <title>Revisiting the worldwide diversity of Leptospira species in the environment.</title>
        <authorList>
            <person name="Vincent A.T."/>
            <person name="Schiettekatte O."/>
            <person name="Bourhy P."/>
            <person name="Veyrier F.J."/>
            <person name="Picardeau M."/>
        </authorList>
    </citation>
    <scope>NUCLEOTIDE SEQUENCE [LARGE SCALE GENOMIC DNA]</scope>
    <source>
        <strain evidence="1">201800277</strain>
    </source>
</reference>
<keyword evidence="2" id="KW-1185">Reference proteome</keyword>
<name>A0A2M9Y735_9LEPT</name>
<sequence length="107" mass="13250">MVYLPYGKFWRLKILYAEGASFLCFCFLSCSRPDYQDKKYWQGIAIHEFTHQRQQRLFSPFLFGILYFGEWVFRKFYYRQSWYDAYSNLRWEKEAELARLKYEGNIS</sequence>
<dbReference type="Proteomes" id="UP000297891">
    <property type="component" value="Unassembled WGS sequence"/>
</dbReference>
<dbReference type="EMBL" id="RQFP01000001">
    <property type="protein sequence ID" value="TGK97195.1"/>
    <property type="molecule type" value="Genomic_DNA"/>
</dbReference>
<organism evidence="1 2">
    <name type="scientific">Leptospira brenneri</name>
    <dbReference type="NCBI Taxonomy" id="2023182"/>
    <lineage>
        <taxon>Bacteria</taxon>
        <taxon>Pseudomonadati</taxon>
        <taxon>Spirochaetota</taxon>
        <taxon>Spirochaetia</taxon>
        <taxon>Leptospirales</taxon>
        <taxon>Leptospiraceae</taxon>
        <taxon>Leptospira</taxon>
    </lineage>
</organism>
<comment type="caution">
    <text evidence="1">The sequence shown here is derived from an EMBL/GenBank/DDBJ whole genome shotgun (WGS) entry which is preliminary data.</text>
</comment>
<gene>
    <name evidence="1" type="ORF">EHQ30_06440</name>
</gene>
<protein>
    <recommendedName>
        <fullName evidence="3">DUF4157 domain-containing protein</fullName>
    </recommendedName>
</protein>
<proteinExistence type="predicted"/>
<dbReference type="AlphaFoldDB" id="A0A2M9Y735"/>